<evidence type="ECO:0000256" key="16">
    <source>
        <dbReference type="ARBA" id="ARBA00025736"/>
    </source>
</evidence>
<evidence type="ECO:0000313" key="23">
    <source>
        <dbReference type="Proteomes" id="UP001295444"/>
    </source>
</evidence>
<organism evidence="22 23">
    <name type="scientific">Pelobates cultripes</name>
    <name type="common">Western spadefoot toad</name>
    <dbReference type="NCBI Taxonomy" id="61616"/>
    <lineage>
        <taxon>Eukaryota</taxon>
        <taxon>Metazoa</taxon>
        <taxon>Chordata</taxon>
        <taxon>Craniata</taxon>
        <taxon>Vertebrata</taxon>
        <taxon>Euteleostomi</taxon>
        <taxon>Amphibia</taxon>
        <taxon>Batrachia</taxon>
        <taxon>Anura</taxon>
        <taxon>Pelobatoidea</taxon>
        <taxon>Pelobatidae</taxon>
        <taxon>Pelobates</taxon>
    </lineage>
</organism>
<keyword evidence="5" id="KW-0145">Chemotaxis</keyword>
<dbReference type="EMBL" id="OW240920">
    <property type="protein sequence ID" value="CAH2313958.1"/>
    <property type="molecule type" value="Genomic_DNA"/>
</dbReference>
<evidence type="ECO:0000256" key="5">
    <source>
        <dbReference type="ARBA" id="ARBA00022500"/>
    </source>
</evidence>
<dbReference type="Gene3D" id="1.20.1070.10">
    <property type="entry name" value="Rhodopsin 7-helix transmembrane proteins"/>
    <property type="match status" value="1"/>
</dbReference>
<keyword evidence="7" id="KW-0765">Sulfation</keyword>
<name>A0AAD1SX96_PELCU</name>
<keyword evidence="10 19" id="KW-0297">G-protein coupled receptor</keyword>
<dbReference type="InterPro" id="IPR017452">
    <property type="entry name" value="GPCR_Rhodpsn_7TM"/>
</dbReference>
<dbReference type="PROSITE" id="PS00237">
    <property type="entry name" value="G_PROTEIN_RECEP_F1_1"/>
    <property type="match status" value="1"/>
</dbReference>
<evidence type="ECO:0000256" key="6">
    <source>
        <dbReference type="ARBA" id="ARBA00022553"/>
    </source>
</evidence>
<evidence type="ECO:0000256" key="2">
    <source>
        <dbReference type="ARBA" id="ARBA00004651"/>
    </source>
</evidence>
<dbReference type="FunFam" id="1.20.1070.10:FF:000034">
    <property type="entry name" value="G-protein coupled receptor 1"/>
    <property type="match status" value="1"/>
</dbReference>
<sequence>MAGYYSFTGDYYDNDNYTFDINSLLPTNTPVQETLTTPYEWAALGIFSLVFVIGVPGNGLVVWMTAFEMKRTVNTVWFLNLAVADLLCCFVVPFSIMEIILQKKWLLGLFACKTLPSVLLVNMYASVLLLTLISIDRCALVVKPVWCQNKRTVHKAYVACGVVWIFAFVLTSPSFIFRQTILRNSTTKCIMDYTYLGEHQQKVENFIAIFRFLMGFVIPFFVITITYSVLVSKVRGRFTESSKTLKVVLVVITAFFICWFPYHVAGLILAAHNIKSGLYASVLVVDPLLIAIAFINSCVNPIIYVLMGQDFKSKFRKSIKAVLRNVLAEETSRTFDSKNTKFTTDTKNSETPI</sequence>
<dbReference type="GO" id="GO:0006935">
    <property type="term" value="P:chemotaxis"/>
    <property type="evidence" value="ECO:0007669"/>
    <property type="project" value="UniProtKB-KW"/>
</dbReference>
<keyword evidence="23" id="KW-1185">Reference proteome</keyword>
<keyword evidence="9 20" id="KW-1133">Transmembrane helix</keyword>
<feature type="transmembrane region" description="Helical" evidence="20">
    <location>
        <begin position="206"/>
        <end position="232"/>
    </location>
</feature>
<comment type="subcellular location">
    <subcellularLocation>
        <location evidence="2">Cell membrane</location>
        <topology evidence="2">Multi-pass membrane protein</topology>
    </subcellularLocation>
    <subcellularLocation>
        <location evidence="1">Cytoplasmic vesicle</location>
    </subcellularLocation>
</comment>
<reference evidence="22" key="1">
    <citation type="submission" date="2022-03" db="EMBL/GenBank/DDBJ databases">
        <authorList>
            <person name="Alioto T."/>
            <person name="Alioto T."/>
            <person name="Gomez Garrido J."/>
        </authorList>
    </citation>
    <scope>NUCLEOTIDE SEQUENCE</scope>
</reference>
<feature type="domain" description="G-protein coupled receptors family 1 profile" evidence="21">
    <location>
        <begin position="57"/>
        <end position="304"/>
    </location>
</feature>
<dbReference type="PRINTS" id="PR00237">
    <property type="entry name" value="GPCRRHODOPSN"/>
</dbReference>
<dbReference type="Proteomes" id="UP001295444">
    <property type="component" value="Chromosome 09"/>
</dbReference>
<dbReference type="PRINTS" id="PR00426">
    <property type="entry name" value="C5ANPHYLTXNR"/>
</dbReference>
<dbReference type="SUPFAM" id="SSF81321">
    <property type="entry name" value="Family A G protein-coupled receptor-like"/>
    <property type="match status" value="1"/>
</dbReference>
<keyword evidence="11 20" id="KW-0472">Membrane</keyword>
<gene>
    <name evidence="22" type="ORF">PECUL_23A028343</name>
</gene>
<evidence type="ECO:0000256" key="1">
    <source>
        <dbReference type="ARBA" id="ARBA00004541"/>
    </source>
</evidence>
<evidence type="ECO:0000313" key="22">
    <source>
        <dbReference type="EMBL" id="CAH2313958.1"/>
    </source>
</evidence>
<dbReference type="InterPro" id="IPR002234">
    <property type="entry name" value="Anphylx_rcpt_C3a/C5a1-2"/>
</dbReference>
<evidence type="ECO:0000259" key="21">
    <source>
        <dbReference type="PROSITE" id="PS50262"/>
    </source>
</evidence>
<comment type="similarity">
    <text evidence="16">Belongs to the chemokine-like receptor (CMKLR) family.</text>
</comment>
<evidence type="ECO:0000256" key="14">
    <source>
        <dbReference type="ARBA" id="ARBA00023224"/>
    </source>
</evidence>
<dbReference type="PRINTS" id="PR01104">
    <property type="entry name" value="ANPHYLATOXNR"/>
</dbReference>
<feature type="transmembrane region" description="Helical" evidence="20">
    <location>
        <begin position="117"/>
        <end position="135"/>
    </location>
</feature>
<dbReference type="GO" id="GO:0004878">
    <property type="term" value="F:complement component C5a receptor activity"/>
    <property type="evidence" value="ECO:0007669"/>
    <property type="project" value="TreeGrafter"/>
</dbReference>
<evidence type="ECO:0000256" key="13">
    <source>
        <dbReference type="ARBA" id="ARBA00023170"/>
    </source>
</evidence>
<dbReference type="GO" id="GO:0004930">
    <property type="term" value="F:G protein-coupled receptor activity"/>
    <property type="evidence" value="ECO:0007669"/>
    <property type="project" value="UniProtKB-KW"/>
</dbReference>
<accession>A0AAD1SX96</accession>
<evidence type="ECO:0000256" key="11">
    <source>
        <dbReference type="ARBA" id="ARBA00023136"/>
    </source>
</evidence>
<evidence type="ECO:0000256" key="12">
    <source>
        <dbReference type="ARBA" id="ARBA00023157"/>
    </source>
</evidence>
<keyword evidence="8 19" id="KW-0812">Transmembrane</keyword>
<keyword evidence="6" id="KW-0597">Phosphoprotein</keyword>
<evidence type="ECO:0000256" key="7">
    <source>
        <dbReference type="ARBA" id="ARBA00022641"/>
    </source>
</evidence>
<feature type="transmembrane region" description="Helical" evidence="20">
    <location>
        <begin position="41"/>
        <end position="64"/>
    </location>
</feature>
<dbReference type="PANTHER" id="PTHR24225:SF29">
    <property type="entry name" value="C5A ANAPHYLATOXIN CHEMOTACTIC RECEPTOR 1"/>
    <property type="match status" value="1"/>
</dbReference>
<evidence type="ECO:0000256" key="19">
    <source>
        <dbReference type="RuleBase" id="RU000688"/>
    </source>
</evidence>
<dbReference type="GO" id="GO:0007204">
    <property type="term" value="P:positive regulation of cytosolic calcium ion concentration"/>
    <property type="evidence" value="ECO:0007669"/>
    <property type="project" value="TreeGrafter"/>
</dbReference>
<dbReference type="GO" id="GO:0031410">
    <property type="term" value="C:cytoplasmic vesicle"/>
    <property type="evidence" value="ECO:0007669"/>
    <property type="project" value="UniProtKB-SubCell"/>
</dbReference>
<evidence type="ECO:0000256" key="3">
    <source>
        <dbReference type="ARBA" id="ARBA00016344"/>
    </source>
</evidence>
<dbReference type="GO" id="GO:0006954">
    <property type="term" value="P:inflammatory response"/>
    <property type="evidence" value="ECO:0007669"/>
    <property type="project" value="TreeGrafter"/>
</dbReference>
<proteinExistence type="inferred from homology"/>
<protein>
    <recommendedName>
        <fullName evidence="3">C5a anaphylatoxin chemotactic receptor 1</fullName>
    </recommendedName>
    <alternativeName>
        <fullName evidence="17">C5a anaphylatoxin chemotactic receptor</fullName>
    </alternativeName>
</protein>
<evidence type="ECO:0000256" key="10">
    <source>
        <dbReference type="ARBA" id="ARBA00023040"/>
    </source>
</evidence>
<feature type="transmembrane region" description="Helical" evidence="20">
    <location>
        <begin position="156"/>
        <end position="177"/>
    </location>
</feature>
<evidence type="ECO:0000256" key="17">
    <source>
        <dbReference type="ARBA" id="ARBA00033421"/>
    </source>
</evidence>
<keyword evidence="12" id="KW-1015">Disulfide bond</keyword>
<dbReference type="AlphaFoldDB" id="A0AAD1SX96"/>
<dbReference type="PROSITE" id="PS50262">
    <property type="entry name" value="G_PROTEIN_RECEP_F1_2"/>
    <property type="match status" value="1"/>
</dbReference>
<dbReference type="InterPro" id="IPR000826">
    <property type="entry name" value="Formyl_rcpt-rel"/>
</dbReference>
<comment type="function">
    <text evidence="18">Receptor for the chemotactic and inflammatory peptide anaphylatoxin C5a. The ligand interacts with at least two sites on the receptor: a high-affinity site on the extracellular N-terminus, and a second site in the transmembrane region which activates downstream signaling events. Receptor activation stimulates chemotaxis, granule enzyme release, intracellular calcium release and superoxide anion production.</text>
</comment>
<dbReference type="GO" id="GO:0005886">
    <property type="term" value="C:plasma membrane"/>
    <property type="evidence" value="ECO:0007669"/>
    <property type="project" value="UniProtKB-SubCell"/>
</dbReference>
<dbReference type="GO" id="GO:0007200">
    <property type="term" value="P:phospholipase C-activating G protein-coupled receptor signaling pathway"/>
    <property type="evidence" value="ECO:0007669"/>
    <property type="project" value="TreeGrafter"/>
</dbReference>
<evidence type="ECO:0000256" key="15">
    <source>
        <dbReference type="ARBA" id="ARBA00023329"/>
    </source>
</evidence>
<dbReference type="Pfam" id="PF00001">
    <property type="entry name" value="7tm_1"/>
    <property type="match status" value="1"/>
</dbReference>
<evidence type="ECO:0000256" key="4">
    <source>
        <dbReference type="ARBA" id="ARBA00022475"/>
    </source>
</evidence>
<dbReference type="PANTHER" id="PTHR24225">
    <property type="entry name" value="CHEMOTACTIC RECEPTOR"/>
    <property type="match status" value="1"/>
</dbReference>
<comment type="similarity">
    <text evidence="19">Belongs to the G-protein coupled receptor 1 family.</text>
</comment>
<keyword evidence="15" id="KW-0968">Cytoplasmic vesicle</keyword>
<feature type="transmembrane region" description="Helical" evidence="20">
    <location>
        <begin position="76"/>
        <end position="97"/>
    </location>
</feature>
<keyword evidence="13 19" id="KW-0675">Receptor</keyword>
<evidence type="ECO:0000256" key="18">
    <source>
        <dbReference type="ARBA" id="ARBA00045990"/>
    </source>
</evidence>
<feature type="transmembrane region" description="Helical" evidence="20">
    <location>
        <begin position="282"/>
        <end position="307"/>
    </location>
</feature>
<evidence type="ECO:0000256" key="8">
    <source>
        <dbReference type="ARBA" id="ARBA00022692"/>
    </source>
</evidence>
<keyword evidence="14 19" id="KW-0807">Transducer</keyword>
<evidence type="ECO:0000256" key="9">
    <source>
        <dbReference type="ARBA" id="ARBA00022989"/>
    </source>
</evidence>
<evidence type="ECO:0000256" key="20">
    <source>
        <dbReference type="SAM" id="Phobius"/>
    </source>
</evidence>
<keyword evidence="4" id="KW-1003">Cell membrane</keyword>
<feature type="transmembrane region" description="Helical" evidence="20">
    <location>
        <begin position="244"/>
        <end position="262"/>
    </location>
</feature>
<dbReference type="InterPro" id="IPR000276">
    <property type="entry name" value="GPCR_Rhodpsn"/>
</dbReference>